<evidence type="ECO:0000256" key="8">
    <source>
        <dbReference type="ARBA" id="ARBA00026100"/>
    </source>
</evidence>
<dbReference type="SUPFAM" id="SSF55486">
    <property type="entry name" value="Metalloproteases ('zincins'), catalytic domain"/>
    <property type="match status" value="1"/>
</dbReference>
<comment type="cofactor">
    <cofactor evidence="9">
        <name>Zn(2+)</name>
        <dbReference type="ChEBI" id="CHEBI:29105"/>
    </cofactor>
    <text evidence="9">Binds 1 zinc ion.</text>
</comment>
<evidence type="ECO:0000256" key="3">
    <source>
        <dbReference type="ARBA" id="ARBA00022723"/>
    </source>
</evidence>
<dbReference type="InterPro" id="IPR024077">
    <property type="entry name" value="Neurolysin/TOP_dom2"/>
</dbReference>
<dbReference type="PANTHER" id="PTHR11804">
    <property type="entry name" value="PROTEASE M3 THIMET OLIGOPEPTIDASE-RELATED"/>
    <property type="match status" value="1"/>
</dbReference>
<keyword evidence="6 9" id="KW-0482">Metalloprotease</keyword>
<comment type="similarity">
    <text evidence="1 9">Belongs to the peptidase M3 family.</text>
</comment>
<dbReference type="RefSeq" id="WP_123956858.1">
    <property type="nucleotide sequence ID" value="NZ_CP015029.1"/>
</dbReference>
<keyword evidence="3 9" id="KW-0479">Metal-binding</keyword>
<evidence type="ECO:0000256" key="1">
    <source>
        <dbReference type="ARBA" id="ARBA00006040"/>
    </source>
</evidence>
<accession>A0ABX9XSH9</accession>
<evidence type="ECO:0000256" key="2">
    <source>
        <dbReference type="ARBA" id="ARBA00022670"/>
    </source>
</evidence>
<evidence type="ECO:0000256" key="6">
    <source>
        <dbReference type="ARBA" id="ARBA00023049"/>
    </source>
</evidence>
<dbReference type="InterPro" id="IPR045666">
    <property type="entry name" value="OpdA_N"/>
</dbReference>
<dbReference type="Pfam" id="PF01432">
    <property type="entry name" value="Peptidase_M3"/>
    <property type="match status" value="1"/>
</dbReference>
<dbReference type="CDD" id="cd06456">
    <property type="entry name" value="M3A_DCP"/>
    <property type="match status" value="1"/>
</dbReference>
<dbReference type="EMBL" id="RKQT01000002">
    <property type="protein sequence ID" value="RPE93701.1"/>
    <property type="molecule type" value="Genomic_DNA"/>
</dbReference>
<dbReference type="InterPro" id="IPR034005">
    <property type="entry name" value="M3A_DCP"/>
</dbReference>
<organism evidence="12 13">
    <name type="scientific">Frederiksenia canicola</name>
    <dbReference type="NCBI Taxonomy" id="123824"/>
    <lineage>
        <taxon>Bacteria</taxon>
        <taxon>Pseudomonadati</taxon>
        <taxon>Pseudomonadota</taxon>
        <taxon>Gammaproteobacteria</taxon>
        <taxon>Pasteurellales</taxon>
        <taxon>Pasteurellaceae</taxon>
        <taxon>Frederiksenia</taxon>
    </lineage>
</organism>
<dbReference type="InterPro" id="IPR024079">
    <property type="entry name" value="MetalloPept_cat_dom_sf"/>
</dbReference>
<dbReference type="InterPro" id="IPR024080">
    <property type="entry name" value="Neurolysin/TOP_N"/>
</dbReference>
<keyword evidence="4 9" id="KW-0378">Hydrolase</keyword>
<proteinExistence type="inferred from homology"/>
<gene>
    <name evidence="12" type="ORF">EDC49_1214</name>
</gene>
<evidence type="ECO:0000259" key="11">
    <source>
        <dbReference type="Pfam" id="PF19310"/>
    </source>
</evidence>
<evidence type="ECO:0000256" key="9">
    <source>
        <dbReference type="RuleBase" id="RU003435"/>
    </source>
</evidence>
<comment type="caution">
    <text evidence="12">The sequence shown here is derived from an EMBL/GenBank/DDBJ whole genome shotgun (WGS) entry which is preliminary data.</text>
</comment>
<evidence type="ECO:0000256" key="4">
    <source>
        <dbReference type="ARBA" id="ARBA00022801"/>
    </source>
</evidence>
<dbReference type="InterPro" id="IPR001567">
    <property type="entry name" value="Pept_M3A_M3B_dom"/>
</dbReference>
<dbReference type="Gene3D" id="3.40.390.10">
    <property type="entry name" value="Collagenase (Catalytic Domain)"/>
    <property type="match status" value="1"/>
</dbReference>
<dbReference type="NCBIfam" id="NF008159">
    <property type="entry name" value="PRK10911.1"/>
    <property type="match status" value="1"/>
</dbReference>
<evidence type="ECO:0000313" key="13">
    <source>
        <dbReference type="Proteomes" id="UP000276901"/>
    </source>
</evidence>
<dbReference type="Gene3D" id="1.20.1050.40">
    <property type="entry name" value="Endopeptidase. Chain P, domain 1"/>
    <property type="match status" value="1"/>
</dbReference>
<dbReference type="Pfam" id="PF19310">
    <property type="entry name" value="TOP_N"/>
    <property type="match status" value="1"/>
</dbReference>
<dbReference type="PANTHER" id="PTHR11804:SF84">
    <property type="entry name" value="SACCHAROLYSIN"/>
    <property type="match status" value="1"/>
</dbReference>
<evidence type="ECO:0000259" key="10">
    <source>
        <dbReference type="Pfam" id="PF01432"/>
    </source>
</evidence>
<name>A0ABX9XSH9_9PAST</name>
<dbReference type="Proteomes" id="UP000276901">
    <property type="component" value="Unassembled WGS sequence"/>
</dbReference>
<dbReference type="EC" id="3.4.24.70" evidence="8"/>
<evidence type="ECO:0000313" key="12">
    <source>
        <dbReference type="EMBL" id="RPE93701.1"/>
    </source>
</evidence>
<dbReference type="Gene3D" id="1.10.1370.10">
    <property type="entry name" value="Neurolysin, domain 3"/>
    <property type="match status" value="1"/>
</dbReference>
<comment type="catalytic activity">
    <reaction evidence="7">
        <text>Hydrolysis of oligopeptides, with broad specificity. Gly or Ala commonly occur as P1 or P1' residues, but more distant residues are also important, as is shown by the fact that Z-Gly-Pro-Gly-|-Gly-Pro-Ala is cleaved, but not Z-(Gly)(5).</text>
        <dbReference type="EC" id="3.4.24.70"/>
    </reaction>
</comment>
<keyword evidence="2 9" id="KW-0645">Protease</keyword>
<sequence>MQRRRFIQLSALGLAGLHFPRFVFGGEQKPLVLPESLKHNPLLDFSGLPKFSQFKPEFVKPAIDFLLQQCREVTTQVTKQDTITWDNFYLPLADINDKLERAWSVVSHLKSVKNSDVLRNAYDLSRKDLTEYSTWVGQNPDLYQAYKKLKESAEFATFSVAQQKAIDDALLDFKLSGIALPPEEQKKYADLKKRLSDLSTKFSNNVLDANMGWSKTITDVNQLNGLSERALAAAKESAKSKNQEGYRFTLDYPSYSAVITYCENRELREEIYRASNTKASDQGPNAGKWDNTPVIDELLKLRLELATLLGFKTYADYSLATKMAENPEQVIDFLNGLVTKAKPQAEKEFAELKAYAKQTFNVDDLQPWDVAFYSEKQKQALYAISDEALRPYFPEEKAIAGLFELTKRLFNIHIKPKEGVDVWDPTVKYYELFDESDRLIAGFYLDLYAREHKRGGAWMSDCIGRRKLADGTIQIPVAFLTCNFAKPVEGKPSLLLHDEVVTMFHEFGHGLHHMLTRIDVPSVAGINGVPWDAVEFPSQTLENWCWEKEPLAFISGHYETGEPLPQGLLDKVLEAKNYQAALFMVRQLEFGLFDFRLNYEYQPNQANYVLNMLKDVQSKVAAIPSPEWARRPHSFTHIFSGGYAAGYYSYMWADVLAADAFSLFEEKGILNAEVGKAFLDNILSQGGSRPPMELFEKFRGRKPKLDALLKQRGIL</sequence>
<evidence type="ECO:0000256" key="5">
    <source>
        <dbReference type="ARBA" id="ARBA00022833"/>
    </source>
</evidence>
<keyword evidence="13" id="KW-1185">Reference proteome</keyword>
<keyword evidence="5 9" id="KW-0862">Zinc</keyword>
<feature type="domain" description="Peptidase M3A/M3B catalytic" evidence="10">
    <location>
        <begin position="259"/>
        <end position="713"/>
    </location>
</feature>
<protein>
    <recommendedName>
        <fullName evidence="8">oligopeptidase A</fullName>
        <ecNumber evidence="8">3.4.24.70</ecNumber>
    </recommendedName>
</protein>
<feature type="domain" description="Oligopeptidase A N-terminal" evidence="11">
    <location>
        <begin position="66"/>
        <end position="184"/>
    </location>
</feature>
<dbReference type="InterPro" id="IPR045090">
    <property type="entry name" value="Pept_M3A_M3B"/>
</dbReference>
<evidence type="ECO:0000256" key="7">
    <source>
        <dbReference type="ARBA" id="ARBA00024603"/>
    </source>
</evidence>
<reference evidence="12 13" key="1">
    <citation type="submission" date="2018-11" db="EMBL/GenBank/DDBJ databases">
        <title>Genomic Encyclopedia of Type Strains, Phase IV (KMG-IV): sequencing the most valuable type-strain genomes for metagenomic binning, comparative biology and taxonomic classification.</title>
        <authorList>
            <person name="Goeker M."/>
        </authorList>
    </citation>
    <scope>NUCLEOTIDE SEQUENCE [LARGE SCALE GENOMIC DNA]</scope>
    <source>
        <strain evidence="12 13">DSM 25797</strain>
    </source>
</reference>